<protein>
    <submittedName>
        <fullName evidence="1">Uncharacterized protein</fullName>
    </submittedName>
</protein>
<dbReference type="RefSeq" id="WP_184306948.1">
    <property type="nucleotide sequence ID" value="NZ_JACHEN010000001.1"/>
</dbReference>
<dbReference type="EMBL" id="JACHEN010000001">
    <property type="protein sequence ID" value="MBB6213960.1"/>
    <property type="molecule type" value="Genomic_DNA"/>
</dbReference>
<evidence type="ECO:0000313" key="1">
    <source>
        <dbReference type="EMBL" id="MBB6213960.1"/>
    </source>
</evidence>
<name>A0A841KPD1_9FIRM</name>
<gene>
    <name evidence="1" type="ORF">HNQ80_000029</name>
</gene>
<proteinExistence type="predicted"/>
<accession>A0A841KPD1</accession>
<comment type="caution">
    <text evidence="1">The sequence shown here is derived from an EMBL/GenBank/DDBJ whole genome shotgun (WGS) entry which is preliminary data.</text>
</comment>
<keyword evidence="2" id="KW-1185">Reference proteome</keyword>
<dbReference type="Proteomes" id="UP000579281">
    <property type="component" value="Unassembled WGS sequence"/>
</dbReference>
<evidence type="ECO:0000313" key="2">
    <source>
        <dbReference type="Proteomes" id="UP000579281"/>
    </source>
</evidence>
<sequence length="489" mass="55867">MIFQSTLDAFDTPTMESIEKQALLYSFSNVFSLALLSDMGISADFSEEIYDKLHKLLPGAEDSSSHSIDLNYALFPLRAVYSRGNLGFADMLGALNAEKKDLHWNKEHFKKNISPLDQALLINSEIQLSKYLYHHSLSDSSRSSSGHEKFIGLLFLHGAMEQGEFCHQHLRNNQGLFIEKKDKSKYKDHILLKTKDHPIRWLDQIHMMHAYASLCELLNDYNHYPNYYDTEQASYFGELSSQILHVLCHQEDDLYDLKTKDLTFIIPLLVKTAHQLHQQEALEPLVIKLCAELSAREVGGGKLSRDRQGLKISSLATHGRAITALIEGYKFTQYDRFYGEAKKLYHYLNSRWNGEINLFGHNKRKKIKYSAMDIASILNGLQSLLSVETNANNTALLRKQLCAFFNSSINISGIQVSPPSISELSNMRSMGNLDPVSPDLLMYEENSCVFTKEFKINPKRDRIYLQRDHYETQQALYAALVLSNLCSKT</sequence>
<reference evidence="1 2" key="1">
    <citation type="submission" date="2020-08" db="EMBL/GenBank/DDBJ databases">
        <title>Genomic Encyclopedia of Type Strains, Phase IV (KMG-IV): sequencing the most valuable type-strain genomes for metagenomic binning, comparative biology and taxonomic classification.</title>
        <authorList>
            <person name="Goeker M."/>
        </authorList>
    </citation>
    <scope>NUCLEOTIDE SEQUENCE [LARGE SCALE GENOMIC DNA]</scope>
    <source>
        <strain evidence="1 2">DSM 103526</strain>
    </source>
</reference>
<dbReference type="AlphaFoldDB" id="A0A841KPD1"/>
<organism evidence="1 2">
    <name type="scientific">Anaerosolibacter carboniphilus</name>
    <dbReference type="NCBI Taxonomy" id="1417629"/>
    <lineage>
        <taxon>Bacteria</taxon>
        <taxon>Bacillati</taxon>
        <taxon>Bacillota</taxon>
        <taxon>Clostridia</taxon>
        <taxon>Peptostreptococcales</taxon>
        <taxon>Thermotaleaceae</taxon>
        <taxon>Anaerosolibacter</taxon>
    </lineage>
</organism>